<name>A0A5N5QE99_9AGAM</name>
<dbReference type="PROSITE" id="PS00137">
    <property type="entry name" value="SUBTILASE_HIS"/>
    <property type="match status" value="1"/>
</dbReference>
<dbReference type="Gene3D" id="3.40.50.200">
    <property type="entry name" value="Peptidase S8/S53 domain"/>
    <property type="match status" value="1"/>
</dbReference>
<dbReference type="InterPro" id="IPR015500">
    <property type="entry name" value="Peptidase_S8_subtilisin-rel"/>
</dbReference>
<evidence type="ECO:0000313" key="14">
    <source>
        <dbReference type="Proteomes" id="UP000383932"/>
    </source>
</evidence>
<keyword evidence="5 7" id="KW-0720">Serine protease</keyword>
<dbReference type="GO" id="GO:0016020">
    <property type="term" value="C:membrane"/>
    <property type="evidence" value="ECO:0007669"/>
    <property type="project" value="InterPro"/>
</dbReference>
<dbReference type="CDD" id="cd07489">
    <property type="entry name" value="Peptidases_S8_5"/>
    <property type="match status" value="1"/>
</dbReference>
<dbReference type="GO" id="GO:0005615">
    <property type="term" value="C:extracellular space"/>
    <property type="evidence" value="ECO:0007669"/>
    <property type="project" value="TreeGrafter"/>
</dbReference>
<reference evidence="13 14" key="1">
    <citation type="journal article" date="2019" name="Fungal Biol. Biotechnol.">
        <title>Draft genome sequence of fastidious pathogen Ceratobasidium theobromae, which causes vascular-streak dieback in Theobroma cacao.</title>
        <authorList>
            <person name="Ali S.S."/>
            <person name="Asman A."/>
            <person name="Shao J."/>
            <person name="Firmansyah A.P."/>
            <person name="Susilo A.W."/>
            <person name="Rosmana A."/>
            <person name="McMahon P."/>
            <person name="Junaid M."/>
            <person name="Guest D."/>
            <person name="Kheng T.Y."/>
            <person name="Meinhardt L.W."/>
            <person name="Bailey B.A."/>
        </authorList>
    </citation>
    <scope>NUCLEOTIDE SEQUENCE [LARGE SCALE GENOMIC DNA]</scope>
    <source>
        <strain evidence="13 14">CT2</strain>
    </source>
</reference>
<evidence type="ECO:0000256" key="6">
    <source>
        <dbReference type="PIRSR" id="PIRSR615500-1"/>
    </source>
</evidence>
<dbReference type="InterPro" id="IPR022398">
    <property type="entry name" value="Peptidase_S8_His-AS"/>
</dbReference>
<dbReference type="OrthoDB" id="206201at2759"/>
<dbReference type="PROSITE" id="PS00138">
    <property type="entry name" value="SUBTILASE_SER"/>
    <property type="match status" value="1"/>
</dbReference>
<dbReference type="PROSITE" id="PS51892">
    <property type="entry name" value="SUBTILASE"/>
    <property type="match status" value="1"/>
</dbReference>
<feature type="active site" description="Charge relay system" evidence="6 7">
    <location>
        <position position="158"/>
    </location>
</feature>
<keyword evidence="14" id="KW-1185">Reference proteome</keyword>
<evidence type="ECO:0000259" key="11">
    <source>
        <dbReference type="Pfam" id="PF00082"/>
    </source>
</evidence>
<keyword evidence="2 7" id="KW-0645">Protease</keyword>
<evidence type="ECO:0000256" key="1">
    <source>
        <dbReference type="ARBA" id="ARBA00011073"/>
    </source>
</evidence>
<dbReference type="PROSITE" id="PS00136">
    <property type="entry name" value="SUBTILASE_ASP"/>
    <property type="match status" value="1"/>
</dbReference>
<evidence type="ECO:0000256" key="10">
    <source>
        <dbReference type="SAM" id="SignalP"/>
    </source>
</evidence>
<dbReference type="GO" id="GO:0006508">
    <property type="term" value="P:proteolysis"/>
    <property type="evidence" value="ECO:0007669"/>
    <property type="project" value="UniProtKB-KW"/>
</dbReference>
<accession>A0A5N5QE99</accession>
<evidence type="ECO:0000259" key="12">
    <source>
        <dbReference type="Pfam" id="PF06280"/>
    </source>
</evidence>
<dbReference type="Pfam" id="PF06280">
    <property type="entry name" value="fn3_5"/>
    <property type="match status" value="1"/>
</dbReference>
<gene>
    <name evidence="13" type="ORF">CTheo_6470</name>
</gene>
<dbReference type="InterPro" id="IPR034187">
    <property type="entry name" value="Peptidases_S8_5"/>
</dbReference>
<dbReference type="EMBL" id="SSOP01000199">
    <property type="protein sequence ID" value="KAB5590080.1"/>
    <property type="molecule type" value="Genomic_DNA"/>
</dbReference>
<keyword evidence="4 7" id="KW-0378">Hydrolase</keyword>
<dbReference type="SUPFAM" id="SSF52743">
    <property type="entry name" value="Subtilisin-like"/>
    <property type="match status" value="1"/>
</dbReference>
<sequence length="912" mass="96426">MRIPTIVLAASLLASAAVDSDSKKRVPSLAVAKNVFVVELKSGTNLKRGFDSPHQELYYDLQRRGANWITRAEYRSEILTGVTIQVGSKADLLKLSQITNVRSISPVYRRPVPHPVISQVLTNATTNTDYFPPHIMTGVDKAHAENYTGAGVTVGIIDTGVDYTHVLLGGKIGPGNKIIGGHDFVGDDYTGTDGSIPVPDDDPLDQCLGHGTHIAGILGANPGGPYNISGVAYGASLNVYRIFGCLPGGQATDDVIIAAMLRAYEDGNDIITLSLGSESSWFGGALDIIATRLVSKGKIIVAAVGNDGFSGAWLASSPGTGLGVISAGSVDNIIANIQNATLSNGRLIPYEKLMPISIPPGLQLYATSSDITNPADACDPLPSNTPDLSNYLVIIRLGTCSPTTKLKHATAFGAKYFVVYDNKDESILDVRLIKGFAVAFFSQQDGIFIVQQAIPQGLTISFTNLPYNAPTPRGGLTSRFSSYGPTYDMNLEPAVTAPGSFIPSTYPVPLGMYALLSGTSMSTPYVAGAAALLLQAHGKSPETVHAIRTILQNTAVPTKETKAPDSLTDTAAHQGAGLLQVYDAIKSASMMYPSELLLNDTSHFKNSHLLFIKNLSKQSVTYTFSHLPAGTANTISGIEPNLGPVPLVPNSAAVRIVPPKLTIQAGHTLATFVTFTPPGGLSSSNFPVYTGCIVATGSDKTTLRSTYMGVAASLKDMKILDNTPVGASGATFPALFDGAGNIIPPGGSTTYTMKDADAPGVLIRLAAGTTLIRVELIDVNAELHAAESRSVNRGLGSGLEKRAGSDPLDPPFPTPPELPTFNSILPELHPSTKKVVGTNILGVLAQFNYVPRDGPDFDPNDDPQRFTQFVNGTNIPDGQYKILVRALKITGNPNQAEDYDIWLSPKFVVKRT</sequence>
<dbReference type="InterPro" id="IPR010435">
    <property type="entry name" value="C5a/SBT2-like_Fn3"/>
</dbReference>
<keyword evidence="3 10" id="KW-0732">Signal</keyword>
<dbReference type="InterPro" id="IPR036852">
    <property type="entry name" value="Peptidase_S8/S53_dom_sf"/>
</dbReference>
<evidence type="ECO:0000256" key="9">
    <source>
        <dbReference type="SAM" id="MobiDB-lite"/>
    </source>
</evidence>
<proteinExistence type="inferred from homology"/>
<evidence type="ECO:0000256" key="5">
    <source>
        <dbReference type="ARBA" id="ARBA00022825"/>
    </source>
</evidence>
<dbReference type="AlphaFoldDB" id="A0A5N5QE99"/>
<organism evidence="13 14">
    <name type="scientific">Ceratobasidium theobromae</name>
    <dbReference type="NCBI Taxonomy" id="1582974"/>
    <lineage>
        <taxon>Eukaryota</taxon>
        <taxon>Fungi</taxon>
        <taxon>Dikarya</taxon>
        <taxon>Basidiomycota</taxon>
        <taxon>Agaricomycotina</taxon>
        <taxon>Agaricomycetes</taxon>
        <taxon>Cantharellales</taxon>
        <taxon>Ceratobasidiaceae</taxon>
        <taxon>Ceratobasidium</taxon>
    </lineage>
</organism>
<comment type="similarity">
    <text evidence="1 7 8">Belongs to the peptidase S8 family.</text>
</comment>
<protein>
    <submittedName>
        <fullName evidence="13">Minor extracellular protease vpr protein</fullName>
    </submittedName>
</protein>
<feature type="signal peptide" evidence="10">
    <location>
        <begin position="1"/>
        <end position="20"/>
    </location>
</feature>
<dbReference type="InterPro" id="IPR050131">
    <property type="entry name" value="Peptidase_S8_subtilisin-like"/>
</dbReference>
<feature type="domain" description="Peptidase S8/S53" evidence="11">
    <location>
        <begin position="149"/>
        <end position="561"/>
    </location>
</feature>
<evidence type="ECO:0000256" key="3">
    <source>
        <dbReference type="ARBA" id="ARBA00022729"/>
    </source>
</evidence>
<dbReference type="PANTHER" id="PTHR43806:SF66">
    <property type="entry name" value="SERIN ENDOPEPTIDASE"/>
    <property type="match status" value="1"/>
</dbReference>
<dbReference type="InterPro" id="IPR023828">
    <property type="entry name" value="Peptidase_S8_Ser-AS"/>
</dbReference>
<feature type="region of interest" description="Disordered" evidence="9">
    <location>
        <begin position="790"/>
        <end position="809"/>
    </location>
</feature>
<dbReference type="Gene3D" id="3.50.30.30">
    <property type="match status" value="1"/>
</dbReference>
<dbReference type="Proteomes" id="UP000383932">
    <property type="component" value="Unassembled WGS sequence"/>
</dbReference>
<feature type="active site" description="Charge relay system" evidence="6 7">
    <location>
        <position position="210"/>
    </location>
</feature>
<evidence type="ECO:0000256" key="4">
    <source>
        <dbReference type="ARBA" id="ARBA00022801"/>
    </source>
</evidence>
<feature type="active site" description="Charge relay system" evidence="6 7">
    <location>
        <position position="520"/>
    </location>
</feature>
<dbReference type="PANTHER" id="PTHR43806">
    <property type="entry name" value="PEPTIDASE S8"/>
    <property type="match status" value="1"/>
</dbReference>
<dbReference type="InterPro" id="IPR000209">
    <property type="entry name" value="Peptidase_S8/S53_dom"/>
</dbReference>
<comment type="caution">
    <text evidence="13">The sequence shown here is derived from an EMBL/GenBank/DDBJ whole genome shotgun (WGS) entry which is preliminary data.</text>
</comment>
<feature type="chain" id="PRO_5024381843" evidence="10">
    <location>
        <begin position="21"/>
        <end position="912"/>
    </location>
</feature>
<evidence type="ECO:0000256" key="8">
    <source>
        <dbReference type="RuleBase" id="RU003355"/>
    </source>
</evidence>
<dbReference type="Pfam" id="PF00082">
    <property type="entry name" value="Peptidase_S8"/>
    <property type="match status" value="1"/>
</dbReference>
<dbReference type="GO" id="GO:0004252">
    <property type="term" value="F:serine-type endopeptidase activity"/>
    <property type="evidence" value="ECO:0007669"/>
    <property type="project" value="UniProtKB-UniRule"/>
</dbReference>
<evidence type="ECO:0000256" key="7">
    <source>
        <dbReference type="PROSITE-ProRule" id="PRU01240"/>
    </source>
</evidence>
<dbReference type="PRINTS" id="PR00723">
    <property type="entry name" value="SUBTILISIN"/>
</dbReference>
<evidence type="ECO:0000313" key="13">
    <source>
        <dbReference type="EMBL" id="KAB5590080.1"/>
    </source>
</evidence>
<dbReference type="InterPro" id="IPR023827">
    <property type="entry name" value="Peptidase_S8_Asp-AS"/>
</dbReference>
<evidence type="ECO:0000256" key="2">
    <source>
        <dbReference type="ARBA" id="ARBA00022670"/>
    </source>
</evidence>
<feature type="domain" description="C5a peptidase/Subtilisin-like protease SBT2-like Fn3-like" evidence="12">
    <location>
        <begin position="598"/>
        <end position="702"/>
    </location>
</feature>